<dbReference type="Proteomes" id="UP001151760">
    <property type="component" value="Unassembled WGS sequence"/>
</dbReference>
<evidence type="ECO:0000313" key="1">
    <source>
        <dbReference type="EMBL" id="GJT05061.1"/>
    </source>
</evidence>
<accession>A0ABQ5AQW0</accession>
<name>A0ABQ5AQW0_9ASTR</name>
<keyword evidence="2" id="KW-1185">Reference proteome</keyword>
<reference evidence="1" key="1">
    <citation type="journal article" date="2022" name="Int. J. Mol. Sci.">
        <title>Draft Genome of Tanacetum Coccineum: Genomic Comparison of Closely Related Tanacetum-Family Plants.</title>
        <authorList>
            <person name="Yamashiro T."/>
            <person name="Shiraishi A."/>
            <person name="Nakayama K."/>
            <person name="Satake H."/>
        </authorList>
    </citation>
    <scope>NUCLEOTIDE SEQUENCE</scope>
</reference>
<protein>
    <submittedName>
        <fullName evidence="1">Uncharacterized protein</fullName>
    </submittedName>
</protein>
<comment type="caution">
    <text evidence="1">The sequence shown here is derived from an EMBL/GenBank/DDBJ whole genome shotgun (WGS) entry which is preliminary data.</text>
</comment>
<sequence>MTHQVFGAVSTLRTECLKFYNLCVVLVDFKDMALPPRDQRHRYLRYEGLQYTDADILDFESRLTRICRREVHRVQACRQLFDIRGPLIPDKGDLRDYWIGISSAGDFLGTTSSYTAIRDLILRMCHRLIACIITGRSQAPEKVTATDLFYLRGMDVGSVNVPYLLDRLAEHFGLLTIEILQGLTVIALKLPIIDMAKLVRLQIYMEVDTTWFWVAIGLERQPDAAAGAPGRLGRLEEEVQGLRKDVGSLHGLVERLMTNQGRFSTWMISCMAQLIEASGMTYYAFNGTFRGSSPMAFQRCIRQRIDMALPPRDQRHQYLRYEGLQYTDADILDFESRMTRIYRREVHRVQVFDFGGLSDLMADGLSARMLMKHRDA</sequence>
<organism evidence="1 2">
    <name type="scientific">Tanacetum coccineum</name>
    <dbReference type="NCBI Taxonomy" id="301880"/>
    <lineage>
        <taxon>Eukaryota</taxon>
        <taxon>Viridiplantae</taxon>
        <taxon>Streptophyta</taxon>
        <taxon>Embryophyta</taxon>
        <taxon>Tracheophyta</taxon>
        <taxon>Spermatophyta</taxon>
        <taxon>Magnoliopsida</taxon>
        <taxon>eudicotyledons</taxon>
        <taxon>Gunneridae</taxon>
        <taxon>Pentapetalae</taxon>
        <taxon>asterids</taxon>
        <taxon>campanulids</taxon>
        <taxon>Asterales</taxon>
        <taxon>Asteraceae</taxon>
        <taxon>Asteroideae</taxon>
        <taxon>Anthemideae</taxon>
        <taxon>Anthemidinae</taxon>
        <taxon>Tanacetum</taxon>
    </lineage>
</organism>
<gene>
    <name evidence="1" type="ORF">Tco_0839523</name>
</gene>
<evidence type="ECO:0000313" key="2">
    <source>
        <dbReference type="Proteomes" id="UP001151760"/>
    </source>
</evidence>
<dbReference type="EMBL" id="BQNB010012556">
    <property type="protein sequence ID" value="GJT05061.1"/>
    <property type="molecule type" value="Genomic_DNA"/>
</dbReference>
<proteinExistence type="predicted"/>
<reference evidence="1" key="2">
    <citation type="submission" date="2022-01" db="EMBL/GenBank/DDBJ databases">
        <authorList>
            <person name="Yamashiro T."/>
            <person name="Shiraishi A."/>
            <person name="Satake H."/>
            <person name="Nakayama K."/>
        </authorList>
    </citation>
    <scope>NUCLEOTIDE SEQUENCE</scope>
</reference>